<dbReference type="InterPro" id="IPR011992">
    <property type="entry name" value="EF-hand-dom_pair"/>
</dbReference>
<keyword evidence="3" id="KW-0812">Transmembrane</keyword>
<evidence type="ECO:0008006" key="6">
    <source>
        <dbReference type="Google" id="ProtNLM"/>
    </source>
</evidence>
<keyword evidence="3" id="KW-0472">Membrane</keyword>
<evidence type="ECO:0000313" key="5">
    <source>
        <dbReference type="Proteomes" id="UP001465755"/>
    </source>
</evidence>
<feature type="region of interest" description="Disordered" evidence="2">
    <location>
        <begin position="440"/>
        <end position="464"/>
    </location>
</feature>
<dbReference type="AlphaFoldDB" id="A0AAW1NX28"/>
<feature type="compositionally biased region" description="Low complexity" evidence="2">
    <location>
        <begin position="207"/>
        <end position="220"/>
    </location>
</feature>
<dbReference type="PANTHER" id="PTHR13890:SF42">
    <property type="entry name" value="MAGNESIUM TRANSPORTER"/>
    <property type="match status" value="1"/>
</dbReference>
<feature type="transmembrane region" description="Helical" evidence="3">
    <location>
        <begin position="288"/>
        <end position="309"/>
    </location>
</feature>
<protein>
    <recommendedName>
        <fullName evidence="6">Magnesium transporter</fullName>
    </recommendedName>
</protein>
<feature type="region of interest" description="Disordered" evidence="2">
    <location>
        <begin position="200"/>
        <end position="220"/>
    </location>
</feature>
<evidence type="ECO:0000256" key="2">
    <source>
        <dbReference type="SAM" id="MobiDB-lite"/>
    </source>
</evidence>
<proteinExistence type="inferred from homology"/>
<dbReference type="EMBL" id="JALJOQ010000127">
    <property type="protein sequence ID" value="KAK9795558.1"/>
    <property type="molecule type" value="Genomic_DNA"/>
</dbReference>
<evidence type="ECO:0000313" key="4">
    <source>
        <dbReference type="EMBL" id="KAK9795558.1"/>
    </source>
</evidence>
<name>A0AAW1NX28_9CHLO</name>
<dbReference type="InterPro" id="IPR039204">
    <property type="entry name" value="MRS2-like"/>
</dbReference>
<keyword evidence="5" id="KW-1185">Reference proteome</keyword>
<evidence type="ECO:0000256" key="1">
    <source>
        <dbReference type="ARBA" id="ARBA00007535"/>
    </source>
</evidence>
<comment type="caution">
    <text evidence="4">The sequence shown here is derived from an EMBL/GenBank/DDBJ whole genome shotgun (WGS) entry which is preliminary data.</text>
</comment>
<dbReference type="PANTHER" id="PTHR13890">
    <property type="entry name" value="RNA SPLICING PROTEIN MRS2, MITOCHONDRIAL"/>
    <property type="match status" value="1"/>
</dbReference>
<organism evidence="4 5">
    <name type="scientific">Symbiochloris irregularis</name>
    <dbReference type="NCBI Taxonomy" id="706552"/>
    <lineage>
        <taxon>Eukaryota</taxon>
        <taxon>Viridiplantae</taxon>
        <taxon>Chlorophyta</taxon>
        <taxon>core chlorophytes</taxon>
        <taxon>Trebouxiophyceae</taxon>
        <taxon>Trebouxiales</taxon>
        <taxon>Trebouxiaceae</taxon>
        <taxon>Symbiochloris</taxon>
    </lineage>
</organism>
<feature type="region of interest" description="Disordered" evidence="2">
    <location>
        <begin position="131"/>
        <end position="153"/>
    </location>
</feature>
<feature type="compositionally biased region" description="Polar residues" evidence="2">
    <location>
        <begin position="131"/>
        <end position="152"/>
    </location>
</feature>
<evidence type="ECO:0000256" key="3">
    <source>
        <dbReference type="SAM" id="Phobius"/>
    </source>
</evidence>
<dbReference type="GO" id="GO:0015095">
    <property type="term" value="F:magnesium ion transmembrane transporter activity"/>
    <property type="evidence" value="ECO:0007669"/>
    <property type="project" value="TreeGrafter"/>
</dbReference>
<dbReference type="SUPFAM" id="SSF47473">
    <property type="entry name" value="EF-hand"/>
    <property type="match status" value="1"/>
</dbReference>
<gene>
    <name evidence="4" type="ORF">WJX73_008157</name>
</gene>
<reference evidence="4 5" key="1">
    <citation type="journal article" date="2024" name="Nat. Commun.">
        <title>Phylogenomics reveals the evolutionary origins of lichenization in chlorophyte algae.</title>
        <authorList>
            <person name="Puginier C."/>
            <person name="Libourel C."/>
            <person name="Otte J."/>
            <person name="Skaloud P."/>
            <person name="Haon M."/>
            <person name="Grisel S."/>
            <person name="Petersen M."/>
            <person name="Berrin J.G."/>
            <person name="Delaux P.M."/>
            <person name="Dal Grande F."/>
            <person name="Keller J."/>
        </authorList>
    </citation>
    <scope>NUCLEOTIDE SEQUENCE [LARGE SCALE GENOMIC DNA]</scope>
    <source>
        <strain evidence="4 5">SAG 2036</strain>
    </source>
</reference>
<feature type="transmembrane region" description="Helical" evidence="3">
    <location>
        <begin position="321"/>
        <end position="344"/>
    </location>
</feature>
<sequence>MLPIVLCAAHPPQLFLIRRRQSHQLRWQVLELHSNGYQQQVTITPDQMGLSPRDISIFAESKLGKTSERASIVPRNGAILFRSEIVKSIVRGDRLWLFKCRREQDTQRVMGALYAAALDQPQITVTAATPEISPQTGSSHFRRATGQQQQGYESDLEDNLHSLLPIQRALTEMHQDVLETQEAIQECMDNPNTLAGICLSDTHDSDSQASSGAAAGEGQAAPHVAMGGMHWQPSPSMRAAAGLLESYERQILNVLGAIREMQSNMDVVRDVWGMQLDATRNRIIRIELLVACASLSVMFMTIPGALFGANIPHGFEEVEGFFWPMVYSSIASSVGIFALLWAYWRLWPNRQHRRRVGELRALRRLLSYHMDDLEDVVEALRRHMHHTAHRGDGGAVSQKEFGSLVHRVIRGRVDPEEVDLLYRIYDRNADGAIWAGELAHAERQSSNPKKEADNGKKKLQIESD</sequence>
<accession>A0AAW1NX28</accession>
<keyword evidence="3" id="KW-1133">Transmembrane helix</keyword>
<comment type="similarity">
    <text evidence="1">Belongs to the CorA metal ion transporter (MIT) (TC 1.A.35.5) family.</text>
</comment>
<dbReference type="Gene3D" id="1.20.58.340">
    <property type="entry name" value="Magnesium transport protein CorA, transmembrane region"/>
    <property type="match status" value="1"/>
</dbReference>
<dbReference type="Proteomes" id="UP001465755">
    <property type="component" value="Unassembled WGS sequence"/>
</dbReference>